<comment type="caution">
    <text evidence="21">The sequence shown here is derived from an EMBL/GenBank/DDBJ whole genome shotgun (WGS) entry which is preliminary data.</text>
</comment>
<dbReference type="PANTHER" id="PTHR23132:SF25">
    <property type="entry name" value="D-ALANINE--D-ALANINE LIGASE A"/>
    <property type="match status" value="1"/>
</dbReference>
<dbReference type="NCBIfam" id="TIGR01205">
    <property type="entry name" value="D_ala_D_alaTIGR"/>
    <property type="match status" value="1"/>
</dbReference>
<comment type="pathway">
    <text evidence="3 15">Cell wall biogenesis; peptidoglycan biosynthesis.</text>
</comment>
<feature type="binding site" evidence="18">
    <location>
        <position position="296"/>
    </location>
    <ligand>
        <name>Mg(2+)</name>
        <dbReference type="ChEBI" id="CHEBI:18420"/>
        <label>1</label>
    </ligand>
</feature>
<dbReference type="HAMAP" id="MF_00047">
    <property type="entry name" value="Dala_Dala_lig"/>
    <property type="match status" value="1"/>
</dbReference>
<organism evidence="21 22">
    <name type="scientific">Parashewanella curva</name>
    <dbReference type="NCBI Taxonomy" id="2338552"/>
    <lineage>
        <taxon>Bacteria</taxon>
        <taxon>Pseudomonadati</taxon>
        <taxon>Pseudomonadota</taxon>
        <taxon>Gammaproteobacteria</taxon>
        <taxon>Alteromonadales</taxon>
        <taxon>Shewanellaceae</taxon>
        <taxon>Parashewanella</taxon>
    </lineage>
</organism>
<dbReference type="GO" id="GO:0008360">
    <property type="term" value="P:regulation of cell shape"/>
    <property type="evidence" value="ECO:0007669"/>
    <property type="project" value="UniProtKB-KW"/>
</dbReference>
<dbReference type="InterPro" id="IPR011761">
    <property type="entry name" value="ATP-grasp"/>
</dbReference>
<dbReference type="Gene3D" id="3.30.1490.20">
    <property type="entry name" value="ATP-grasp fold, A domain"/>
    <property type="match status" value="1"/>
</dbReference>
<evidence type="ECO:0000256" key="13">
    <source>
        <dbReference type="ARBA" id="ARBA00023316"/>
    </source>
</evidence>
<keyword evidence="7 17" id="KW-0547">Nucleotide-binding</keyword>
<evidence type="ECO:0000256" key="1">
    <source>
        <dbReference type="ARBA" id="ARBA00001936"/>
    </source>
</evidence>
<feature type="binding site" evidence="17">
    <location>
        <begin position="162"/>
        <end position="164"/>
    </location>
    <ligand>
        <name>ATP</name>
        <dbReference type="ChEBI" id="CHEBI:30616"/>
    </ligand>
</feature>
<dbReference type="GO" id="GO:0046872">
    <property type="term" value="F:metal ion binding"/>
    <property type="evidence" value="ECO:0007669"/>
    <property type="project" value="UniProtKB-KW"/>
</dbReference>
<feature type="binding site" evidence="17">
    <location>
        <position position="120"/>
    </location>
    <ligand>
        <name>ATP</name>
        <dbReference type="ChEBI" id="CHEBI:30616"/>
    </ligand>
</feature>
<keyword evidence="8 19" id="KW-0067">ATP-binding</keyword>
<feature type="binding site" evidence="17">
    <location>
        <begin position="200"/>
        <end position="207"/>
    </location>
    <ligand>
        <name>ATP</name>
        <dbReference type="ChEBI" id="CHEBI:30616"/>
    </ligand>
</feature>
<dbReference type="PROSITE" id="PS00843">
    <property type="entry name" value="DALA_DALA_LIGASE_1"/>
    <property type="match status" value="1"/>
</dbReference>
<dbReference type="SUPFAM" id="SSF56059">
    <property type="entry name" value="Glutathione synthetase ATP-binding domain-like"/>
    <property type="match status" value="1"/>
</dbReference>
<evidence type="ECO:0000313" key="21">
    <source>
        <dbReference type="EMBL" id="RLV58984.1"/>
    </source>
</evidence>
<evidence type="ECO:0000256" key="6">
    <source>
        <dbReference type="ARBA" id="ARBA00022723"/>
    </source>
</evidence>
<dbReference type="GO" id="GO:0009252">
    <property type="term" value="P:peptidoglycan biosynthetic process"/>
    <property type="evidence" value="ECO:0007669"/>
    <property type="project" value="UniProtKB-UniRule"/>
</dbReference>
<dbReference type="Pfam" id="PF01820">
    <property type="entry name" value="Dala_Dala_lig_N"/>
    <property type="match status" value="1"/>
</dbReference>
<dbReference type="GO" id="GO:0071555">
    <property type="term" value="P:cell wall organization"/>
    <property type="evidence" value="ECO:0007669"/>
    <property type="project" value="UniProtKB-KW"/>
</dbReference>
<keyword evidence="13 15" id="KW-0961">Cell wall biogenesis/degradation</keyword>
<evidence type="ECO:0000256" key="17">
    <source>
        <dbReference type="PIRSR" id="PIRSR039102-2"/>
    </source>
</evidence>
<dbReference type="InterPro" id="IPR011127">
    <property type="entry name" value="Dala_Dala_lig_N"/>
</dbReference>
<dbReference type="OrthoDB" id="9813261at2"/>
<keyword evidence="22" id="KW-1185">Reference proteome</keyword>
<dbReference type="RefSeq" id="WP_121839722.1">
    <property type="nucleotide sequence ID" value="NZ_ML014797.1"/>
</dbReference>
<evidence type="ECO:0000256" key="2">
    <source>
        <dbReference type="ARBA" id="ARBA00003921"/>
    </source>
</evidence>
<protein>
    <recommendedName>
        <fullName evidence="15">D-alanine--D-alanine ligase</fullName>
        <ecNumber evidence="15">6.3.2.4</ecNumber>
    </recommendedName>
    <alternativeName>
        <fullName evidence="15">D-Ala-D-Ala ligase</fullName>
    </alternativeName>
    <alternativeName>
        <fullName evidence="15">D-alanylalanine synthetase</fullName>
    </alternativeName>
</protein>
<dbReference type="InterPro" id="IPR005905">
    <property type="entry name" value="D_ala_D_ala"/>
</dbReference>
<keyword evidence="11 15" id="KW-0573">Peptidoglycan synthesis</keyword>
<evidence type="ECO:0000256" key="5">
    <source>
        <dbReference type="ARBA" id="ARBA00022598"/>
    </source>
</evidence>
<comment type="catalytic activity">
    <reaction evidence="14 15">
        <text>2 D-alanine + ATP = D-alanyl-D-alanine + ADP + phosphate + H(+)</text>
        <dbReference type="Rhea" id="RHEA:11224"/>
        <dbReference type="ChEBI" id="CHEBI:15378"/>
        <dbReference type="ChEBI" id="CHEBI:30616"/>
        <dbReference type="ChEBI" id="CHEBI:43474"/>
        <dbReference type="ChEBI" id="CHEBI:57416"/>
        <dbReference type="ChEBI" id="CHEBI:57822"/>
        <dbReference type="ChEBI" id="CHEBI:456216"/>
        <dbReference type="EC" id="6.3.2.4"/>
    </reaction>
</comment>
<dbReference type="SUPFAM" id="SSF52440">
    <property type="entry name" value="PreATP-grasp domain"/>
    <property type="match status" value="1"/>
</dbReference>
<comment type="cofactor">
    <cofactor evidence="1">
        <name>Mn(2+)</name>
        <dbReference type="ChEBI" id="CHEBI:29035"/>
    </cofactor>
</comment>
<evidence type="ECO:0000256" key="16">
    <source>
        <dbReference type="PIRSR" id="PIRSR039102-1"/>
    </source>
</evidence>
<evidence type="ECO:0000256" key="11">
    <source>
        <dbReference type="ARBA" id="ARBA00022984"/>
    </source>
</evidence>
<evidence type="ECO:0000256" key="8">
    <source>
        <dbReference type="ARBA" id="ARBA00022840"/>
    </source>
</evidence>
<dbReference type="Gene3D" id="3.30.470.20">
    <property type="entry name" value="ATP-grasp fold, B domain"/>
    <property type="match status" value="1"/>
</dbReference>
<evidence type="ECO:0000256" key="10">
    <source>
        <dbReference type="ARBA" id="ARBA00022960"/>
    </source>
</evidence>
<comment type="function">
    <text evidence="2 15">Cell wall formation.</text>
</comment>
<evidence type="ECO:0000256" key="3">
    <source>
        <dbReference type="ARBA" id="ARBA00004752"/>
    </source>
</evidence>
<comment type="subcellular location">
    <subcellularLocation>
        <location evidence="15">Cytoplasm</location>
    </subcellularLocation>
</comment>
<feature type="active site" evidence="16">
    <location>
        <position position="307"/>
    </location>
</feature>
<comment type="cofactor">
    <cofactor evidence="18">
        <name>Mg(2+)</name>
        <dbReference type="ChEBI" id="CHEBI:18420"/>
    </cofactor>
    <cofactor evidence="18">
        <name>Mn(2+)</name>
        <dbReference type="ChEBI" id="CHEBI:29035"/>
    </cofactor>
    <text evidence="18">Binds 2 magnesium or manganese ions per subunit.</text>
</comment>
<dbReference type="UniPathway" id="UPA00219"/>
<name>A0A3L8PUK4_9GAMM</name>
<dbReference type="PIRSF" id="PIRSF039102">
    <property type="entry name" value="Ddl/VanB"/>
    <property type="match status" value="1"/>
</dbReference>
<evidence type="ECO:0000256" key="15">
    <source>
        <dbReference type="HAMAP-Rule" id="MF_00047"/>
    </source>
</evidence>
<feature type="active site" evidence="16">
    <location>
        <position position="16"/>
    </location>
</feature>
<dbReference type="PANTHER" id="PTHR23132">
    <property type="entry name" value="D-ALANINE--D-ALANINE LIGASE"/>
    <property type="match status" value="1"/>
</dbReference>
<dbReference type="InterPro" id="IPR016185">
    <property type="entry name" value="PreATP-grasp_dom_sf"/>
</dbReference>
<dbReference type="EMBL" id="QZEI01000048">
    <property type="protein sequence ID" value="RLV58984.1"/>
    <property type="molecule type" value="Genomic_DNA"/>
</dbReference>
<evidence type="ECO:0000256" key="19">
    <source>
        <dbReference type="PROSITE-ProRule" id="PRU00409"/>
    </source>
</evidence>
<dbReference type="Proteomes" id="UP000281474">
    <property type="component" value="Unassembled WGS sequence"/>
</dbReference>
<dbReference type="InterPro" id="IPR011095">
    <property type="entry name" value="Dala_Dala_lig_C"/>
</dbReference>
<evidence type="ECO:0000256" key="7">
    <source>
        <dbReference type="ARBA" id="ARBA00022741"/>
    </source>
</evidence>
<reference evidence="21 22" key="1">
    <citation type="submission" date="2018-09" db="EMBL/GenBank/DDBJ databases">
        <title>Phylogeny of the Shewanellaceae, and recommendation for two new genera, Pseudoshewanella and Parashewanella.</title>
        <authorList>
            <person name="Wang G."/>
        </authorList>
    </citation>
    <scope>NUCLEOTIDE SEQUENCE [LARGE SCALE GENOMIC DNA]</scope>
    <source>
        <strain evidence="21 22">C51</strain>
    </source>
</reference>
<feature type="binding site" evidence="17">
    <location>
        <begin position="295"/>
        <end position="296"/>
    </location>
    <ligand>
        <name>ATP</name>
        <dbReference type="ChEBI" id="CHEBI:30616"/>
    </ligand>
</feature>
<evidence type="ECO:0000313" key="22">
    <source>
        <dbReference type="Proteomes" id="UP000281474"/>
    </source>
</evidence>
<dbReference type="GO" id="GO:0008716">
    <property type="term" value="F:D-alanine-D-alanine ligase activity"/>
    <property type="evidence" value="ECO:0007669"/>
    <property type="project" value="UniProtKB-UniRule"/>
</dbReference>
<sequence>MSSINVVLLCGGGSDEHDISLISAGYIQSCLSTQESINLVRVELTRSGQYLGEDAKRYNLSQDGYLVEYGNTQSNFKIDFVIPCFHGFPGETGDIQSMLTLSNLPFLGSDSEASIQCFNKITAKQWFSALGIPNTSYLFLSENTSQSVEQVKSALKKWGSVFIKAASQGSSVGCYQVDNINNVESTVAKAFEYSPFVLVEKTINARELEVAVYEYNNEIIATLPGEIITDSEHFYDFNEKYAENSKAKTEIAAKIPNEVAELIRQYAIKAFEGMKLRHLARIDFFLSDKNEILLNEINTFPGMTPISMFPKMLQNHGEDFGEFLVGIIEKETARQ</sequence>
<dbReference type="AlphaFoldDB" id="A0A3L8PUK4"/>
<dbReference type="GO" id="GO:0005524">
    <property type="term" value="F:ATP binding"/>
    <property type="evidence" value="ECO:0007669"/>
    <property type="project" value="UniProtKB-UniRule"/>
</dbReference>
<feature type="binding site" evidence="18">
    <location>
        <position position="298"/>
    </location>
    <ligand>
        <name>Mg(2+)</name>
        <dbReference type="ChEBI" id="CHEBI:18420"/>
        <label>2</label>
    </ligand>
</feature>
<dbReference type="InterPro" id="IPR000291">
    <property type="entry name" value="D-Ala_lig_Van_CS"/>
</dbReference>
<feature type="domain" description="ATP-grasp" evidence="20">
    <location>
        <begin position="124"/>
        <end position="329"/>
    </location>
</feature>
<evidence type="ECO:0000256" key="14">
    <source>
        <dbReference type="ARBA" id="ARBA00047614"/>
    </source>
</evidence>
<evidence type="ECO:0000256" key="18">
    <source>
        <dbReference type="PIRSR" id="PIRSR039102-3"/>
    </source>
</evidence>
<keyword evidence="10 15" id="KW-0133">Cell shape</keyword>
<accession>A0A3L8PUK4</accession>
<evidence type="ECO:0000256" key="4">
    <source>
        <dbReference type="ARBA" id="ARBA00010871"/>
    </source>
</evidence>
<evidence type="ECO:0000259" key="20">
    <source>
        <dbReference type="PROSITE" id="PS50975"/>
    </source>
</evidence>
<evidence type="ECO:0000256" key="12">
    <source>
        <dbReference type="ARBA" id="ARBA00023211"/>
    </source>
</evidence>
<keyword evidence="9 18" id="KW-0460">Magnesium</keyword>
<feature type="binding site" evidence="18">
    <location>
        <position position="296"/>
    </location>
    <ligand>
        <name>Mg(2+)</name>
        <dbReference type="ChEBI" id="CHEBI:18420"/>
        <label>2</label>
    </ligand>
</feature>
<feature type="binding site" evidence="17">
    <location>
        <begin position="170"/>
        <end position="171"/>
    </location>
    <ligand>
        <name>ATP</name>
        <dbReference type="ChEBI" id="CHEBI:30616"/>
    </ligand>
</feature>
<dbReference type="EC" id="6.3.2.4" evidence="15"/>
<keyword evidence="12 18" id="KW-0464">Manganese</keyword>
<dbReference type="PROSITE" id="PS50975">
    <property type="entry name" value="ATP_GRASP"/>
    <property type="match status" value="1"/>
</dbReference>
<feature type="binding site" evidence="18">
    <location>
        <position position="283"/>
    </location>
    <ligand>
        <name>Mg(2+)</name>
        <dbReference type="ChEBI" id="CHEBI:18420"/>
        <label>1</label>
    </ligand>
</feature>
<keyword evidence="5 15" id="KW-0436">Ligase</keyword>
<keyword evidence="15" id="KW-0963">Cytoplasm</keyword>
<dbReference type="GO" id="GO:0005829">
    <property type="term" value="C:cytosol"/>
    <property type="evidence" value="ECO:0007669"/>
    <property type="project" value="TreeGrafter"/>
</dbReference>
<evidence type="ECO:0000256" key="9">
    <source>
        <dbReference type="ARBA" id="ARBA00022842"/>
    </source>
</evidence>
<proteinExistence type="inferred from homology"/>
<dbReference type="InterPro" id="IPR013815">
    <property type="entry name" value="ATP_grasp_subdomain_1"/>
</dbReference>
<keyword evidence="6 18" id="KW-0479">Metal-binding</keyword>
<dbReference type="Gene3D" id="3.40.50.20">
    <property type="match status" value="1"/>
</dbReference>
<dbReference type="NCBIfam" id="NF002527">
    <property type="entry name" value="PRK01966.1-3"/>
    <property type="match status" value="1"/>
</dbReference>
<comment type="similarity">
    <text evidence="4 15">Belongs to the D-alanine--D-alanine ligase family.</text>
</comment>
<feature type="active site" evidence="16">
    <location>
        <position position="170"/>
    </location>
</feature>
<dbReference type="Pfam" id="PF07478">
    <property type="entry name" value="Dala_Dala_lig_C"/>
    <property type="match status" value="1"/>
</dbReference>
<dbReference type="PROSITE" id="PS00844">
    <property type="entry name" value="DALA_DALA_LIGASE_2"/>
    <property type="match status" value="1"/>
</dbReference>
<gene>
    <name evidence="15" type="primary">ddl</name>
    <name evidence="21" type="ORF">D5018_14515</name>
</gene>
<dbReference type="NCBIfam" id="NF002528">
    <property type="entry name" value="PRK01966.1-4"/>
    <property type="match status" value="1"/>
</dbReference>